<keyword evidence="2" id="KW-0812">Transmembrane</keyword>
<dbReference type="Pfam" id="PF00583">
    <property type="entry name" value="Acetyltransf_1"/>
    <property type="match status" value="1"/>
</dbReference>
<dbReference type="InterPro" id="IPR050769">
    <property type="entry name" value="NAT_camello-type"/>
</dbReference>
<dbReference type="PANTHER" id="PTHR13947">
    <property type="entry name" value="GNAT FAMILY N-ACETYLTRANSFERASE"/>
    <property type="match status" value="1"/>
</dbReference>
<dbReference type="CDD" id="cd04301">
    <property type="entry name" value="NAT_SF"/>
    <property type="match status" value="1"/>
</dbReference>
<organism evidence="4 5">
    <name type="scientific">Tenacibaculum tangerinum</name>
    <dbReference type="NCBI Taxonomy" id="3038772"/>
    <lineage>
        <taxon>Bacteria</taxon>
        <taxon>Pseudomonadati</taxon>
        <taxon>Bacteroidota</taxon>
        <taxon>Flavobacteriia</taxon>
        <taxon>Flavobacteriales</taxon>
        <taxon>Flavobacteriaceae</taxon>
        <taxon>Tenacibaculum</taxon>
    </lineage>
</organism>
<protein>
    <submittedName>
        <fullName evidence="4">GNAT family N-acetyltransferase</fullName>
    </submittedName>
</protein>
<dbReference type="PANTHER" id="PTHR13947:SF37">
    <property type="entry name" value="LD18367P"/>
    <property type="match status" value="1"/>
</dbReference>
<dbReference type="InterPro" id="IPR016181">
    <property type="entry name" value="Acyl_CoA_acyltransferase"/>
</dbReference>
<dbReference type="SUPFAM" id="SSF55729">
    <property type="entry name" value="Acyl-CoA N-acyltransferases (Nat)"/>
    <property type="match status" value="1"/>
</dbReference>
<dbReference type="PROSITE" id="PS51186">
    <property type="entry name" value="GNAT"/>
    <property type="match status" value="1"/>
</dbReference>
<evidence type="ECO:0000259" key="3">
    <source>
        <dbReference type="PROSITE" id="PS51186"/>
    </source>
</evidence>
<feature type="domain" description="N-acetyltransferase" evidence="3">
    <location>
        <begin position="5"/>
        <end position="152"/>
    </location>
</feature>
<evidence type="ECO:0000313" key="5">
    <source>
        <dbReference type="Proteomes" id="UP001232001"/>
    </source>
</evidence>
<evidence type="ECO:0000256" key="2">
    <source>
        <dbReference type="SAM" id="Phobius"/>
    </source>
</evidence>
<dbReference type="EMBL" id="CP122539">
    <property type="protein sequence ID" value="WGH77045.1"/>
    <property type="molecule type" value="Genomic_DNA"/>
</dbReference>
<accession>A0ABY8LAI6</accession>
<gene>
    <name evidence="4" type="ORF">P8625_07890</name>
</gene>
<dbReference type="InterPro" id="IPR000182">
    <property type="entry name" value="GNAT_dom"/>
</dbReference>
<keyword evidence="5" id="KW-1185">Reference proteome</keyword>
<keyword evidence="1" id="KW-0808">Transferase</keyword>
<sequence length="152" mass="17244">MNTELKFEKTNSKDENFVSLVQELDAYLSEVNGSKDDFFRQFNTIDVLPYVMVGYLGATPVACGAFKVVANKTVEVKRMYVKPTSRGKNVATLLLKELEEWVKQEGFDTIILETSKTMKSAVNLYQKNGYVVIPNYAPYKEVSSSICFQKQL</sequence>
<proteinExistence type="predicted"/>
<feature type="transmembrane region" description="Helical" evidence="2">
    <location>
        <begin position="47"/>
        <end position="70"/>
    </location>
</feature>
<reference evidence="4 5" key="1">
    <citation type="submission" date="2023-04" db="EMBL/GenBank/DDBJ databases">
        <title>Tenacibaculum tangerinum sp. nov., isolated from sea tidal flat of South Korea.</title>
        <authorList>
            <person name="Lee S.H."/>
            <person name="Kim J.-J."/>
        </authorList>
    </citation>
    <scope>NUCLEOTIDE SEQUENCE [LARGE SCALE GENOMIC DNA]</scope>
    <source>
        <strain evidence="4 5">GRR-S3-23</strain>
    </source>
</reference>
<dbReference type="Proteomes" id="UP001232001">
    <property type="component" value="Chromosome"/>
</dbReference>
<name>A0ABY8LAI6_9FLAO</name>
<dbReference type="Gene3D" id="3.40.630.30">
    <property type="match status" value="1"/>
</dbReference>
<dbReference type="RefSeq" id="WP_279652900.1">
    <property type="nucleotide sequence ID" value="NZ_CP122539.1"/>
</dbReference>
<evidence type="ECO:0000313" key="4">
    <source>
        <dbReference type="EMBL" id="WGH77045.1"/>
    </source>
</evidence>
<evidence type="ECO:0000256" key="1">
    <source>
        <dbReference type="ARBA" id="ARBA00022679"/>
    </source>
</evidence>
<keyword evidence="2" id="KW-1133">Transmembrane helix</keyword>
<keyword evidence="2" id="KW-0472">Membrane</keyword>